<dbReference type="PANTHER" id="PTHR30383:SF5">
    <property type="entry name" value="SGNH HYDROLASE-TYPE ESTERASE DOMAIN-CONTAINING PROTEIN"/>
    <property type="match status" value="1"/>
</dbReference>
<gene>
    <name evidence="2" type="ORF">GCM10011584_09240</name>
</gene>
<evidence type="ECO:0000313" key="2">
    <source>
        <dbReference type="EMBL" id="GGO86580.1"/>
    </source>
</evidence>
<evidence type="ECO:0000259" key="1">
    <source>
        <dbReference type="Pfam" id="PF13472"/>
    </source>
</evidence>
<dbReference type="Pfam" id="PF13472">
    <property type="entry name" value="Lipase_GDSL_2"/>
    <property type="match status" value="1"/>
</dbReference>
<keyword evidence="3" id="KW-1185">Reference proteome</keyword>
<dbReference type="SUPFAM" id="SSF52266">
    <property type="entry name" value="SGNH hydrolase"/>
    <property type="match status" value="2"/>
</dbReference>
<dbReference type="Gene3D" id="3.40.50.1110">
    <property type="entry name" value="SGNH hydrolase"/>
    <property type="match status" value="1"/>
</dbReference>
<dbReference type="CDD" id="cd00229">
    <property type="entry name" value="SGNH_hydrolase"/>
    <property type="match status" value="1"/>
</dbReference>
<sequence length="381" mass="39804">MSRMGYMKDSTGRRLDSIAIPSTTEVSPTYRYDRLLPWFAALANSSRKRANIVMFGDSLVMGYGLSSWAETLPAQTAAALRARNGITSAGRGFIGANGQVGANHSFWPLQISGGAVYGLGYGPNDYYITLGAAGQKAIDTLSSPVTSFDVVYFAPSSGGSTTGGYYKIDGGTAVTFSTAVTPGLNTLHVAAAANTSIEVGFNAGASWTLFGVTEYKGDENSGVMVHNCGVSGTTAKNWNDYAATGWPAAQKSLSPDLVILDLGTNDSLTSIGNVSSAQFKTNLSTLITNLRKQVSAPLILNAAYNAQNGAAAVEPWANYVAAMRAIEAADSTVVVVDHSARMPAASATDPYSLFNQSKLPHASAKGYALMAATLTQILSPR</sequence>
<evidence type="ECO:0000313" key="3">
    <source>
        <dbReference type="Proteomes" id="UP000655410"/>
    </source>
</evidence>
<protein>
    <recommendedName>
        <fullName evidence="1">SGNH hydrolase-type esterase domain-containing protein</fullName>
    </recommendedName>
</protein>
<dbReference type="InterPro" id="IPR036514">
    <property type="entry name" value="SGNH_hydro_sf"/>
</dbReference>
<dbReference type="Proteomes" id="UP000655410">
    <property type="component" value="Unassembled WGS sequence"/>
</dbReference>
<dbReference type="EMBL" id="BMNI01000001">
    <property type="protein sequence ID" value="GGO86580.1"/>
    <property type="molecule type" value="Genomic_DNA"/>
</dbReference>
<feature type="domain" description="SGNH hydrolase-type esterase" evidence="1">
    <location>
        <begin position="221"/>
        <end position="369"/>
    </location>
</feature>
<dbReference type="InterPro" id="IPR013830">
    <property type="entry name" value="SGNH_hydro"/>
</dbReference>
<accession>A0ABQ2N7T9</accession>
<dbReference type="PANTHER" id="PTHR30383">
    <property type="entry name" value="THIOESTERASE 1/PROTEASE 1/LYSOPHOSPHOLIPASE L1"/>
    <property type="match status" value="1"/>
</dbReference>
<proteinExistence type="predicted"/>
<organism evidence="2 3">
    <name type="scientific">Nocardioides phosphati</name>
    <dbReference type="NCBI Taxonomy" id="1867775"/>
    <lineage>
        <taxon>Bacteria</taxon>
        <taxon>Bacillati</taxon>
        <taxon>Actinomycetota</taxon>
        <taxon>Actinomycetes</taxon>
        <taxon>Propionibacteriales</taxon>
        <taxon>Nocardioidaceae</taxon>
        <taxon>Nocardioides</taxon>
    </lineage>
</organism>
<name>A0ABQ2N7T9_9ACTN</name>
<comment type="caution">
    <text evidence="2">The sequence shown here is derived from an EMBL/GenBank/DDBJ whole genome shotgun (WGS) entry which is preliminary data.</text>
</comment>
<dbReference type="InterPro" id="IPR051532">
    <property type="entry name" value="Ester_Hydrolysis_Enzymes"/>
</dbReference>
<reference evidence="3" key="1">
    <citation type="journal article" date="2019" name="Int. J. Syst. Evol. Microbiol.">
        <title>The Global Catalogue of Microorganisms (GCM) 10K type strain sequencing project: providing services to taxonomists for standard genome sequencing and annotation.</title>
        <authorList>
            <consortium name="The Broad Institute Genomics Platform"/>
            <consortium name="The Broad Institute Genome Sequencing Center for Infectious Disease"/>
            <person name="Wu L."/>
            <person name="Ma J."/>
        </authorList>
    </citation>
    <scope>NUCLEOTIDE SEQUENCE [LARGE SCALE GENOMIC DNA]</scope>
    <source>
        <strain evidence="3">CGMCC 4.7371</strain>
    </source>
</reference>